<organism evidence="1 2">
    <name type="scientific">Dyadobacter sediminis</name>
    <dbReference type="NCBI Taxonomy" id="1493691"/>
    <lineage>
        <taxon>Bacteria</taxon>
        <taxon>Pseudomonadati</taxon>
        <taxon>Bacteroidota</taxon>
        <taxon>Cytophagia</taxon>
        <taxon>Cytophagales</taxon>
        <taxon>Spirosomataceae</taxon>
        <taxon>Dyadobacter</taxon>
    </lineage>
</organism>
<dbReference type="Proteomes" id="UP000309788">
    <property type="component" value="Unassembled WGS sequence"/>
</dbReference>
<dbReference type="EMBL" id="VCEI01000030">
    <property type="protein sequence ID" value="TLU89311.1"/>
    <property type="molecule type" value="Genomic_DNA"/>
</dbReference>
<protein>
    <recommendedName>
        <fullName evidence="3">ATP-binding protein</fullName>
    </recommendedName>
</protein>
<name>A0A5R9K6A5_9BACT</name>
<dbReference type="SUPFAM" id="SSF55874">
    <property type="entry name" value="ATPase domain of HSP90 chaperone/DNA topoisomerase II/histidine kinase"/>
    <property type="match status" value="1"/>
</dbReference>
<dbReference type="RefSeq" id="WP_138283445.1">
    <property type="nucleotide sequence ID" value="NZ_BMGE01000004.1"/>
</dbReference>
<dbReference type="OrthoDB" id="1062081at2"/>
<dbReference type="AlphaFoldDB" id="A0A5R9K6A5"/>
<evidence type="ECO:0008006" key="3">
    <source>
        <dbReference type="Google" id="ProtNLM"/>
    </source>
</evidence>
<evidence type="ECO:0000313" key="2">
    <source>
        <dbReference type="Proteomes" id="UP000309788"/>
    </source>
</evidence>
<dbReference type="Gene3D" id="3.30.565.10">
    <property type="entry name" value="Histidine kinase-like ATPase, C-terminal domain"/>
    <property type="match status" value="1"/>
</dbReference>
<accession>A0A5R9K6A5</accession>
<dbReference type="InterPro" id="IPR036890">
    <property type="entry name" value="HATPase_C_sf"/>
</dbReference>
<keyword evidence="2" id="KW-1185">Reference proteome</keyword>
<comment type="caution">
    <text evidence="1">The sequence shown here is derived from an EMBL/GenBank/DDBJ whole genome shotgun (WGS) entry which is preliminary data.</text>
</comment>
<dbReference type="NCBIfam" id="NF047352">
    <property type="entry name" value="P_loop_sacsin"/>
    <property type="match status" value="1"/>
</dbReference>
<gene>
    <name evidence="1" type="ORF">FEM55_21400</name>
</gene>
<reference evidence="1 2" key="1">
    <citation type="submission" date="2019-05" db="EMBL/GenBank/DDBJ databases">
        <authorList>
            <person name="Qu J.-H."/>
        </authorList>
    </citation>
    <scope>NUCLEOTIDE SEQUENCE [LARGE SCALE GENOMIC DNA]</scope>
    <source>
        <strain evidence="1 2">Z12</strain>
    </source>
</reference>
<evidence type="ECO:0000313" key="1">
    <source>
        <dbReference type="EMBL" id="TLU89311.1"/>
    </source>
</evidence>
<sequence length="288" mass="33573">MNIQNKLRDLKDQKSYSIPAKRVMEHLKPILSKSNDLRQRWMWELLQNASDLGDNVKARFEITADRLKFSHNGKPFSLDEAYNLIMPDSTKDDETTHKKSVIGQFGTGFISTHILSKIIQIEGIIEDDQQLYSFNFHLDRSERNDKDFLIQSIKDAETEYRENLKEIDELPEDEFQTSFTYHIDNAYSSLKGKEIVNDGIESFKELIPYVLTFRPQLEEIEVIDRRITTTKLTFKREEVESDIEDLIIIKTVCHKNGKHIEDRIIGNIVLTPYKLDTFSIIVVSQTIA</sequence>
<proteinExistence type="predicted"/>